<feature type="transmembrane region" description="Helical" evidence="5">
    <location>
        <begin position="47"/>
        <end position="66"/>
    </location>
</feature>
<evidence type="ECO:0000256" key="3">
    <source>
        <dbReference type="ARBA" id="ARBA00022989"/>
    </source>
</evidence>
<dbReference type="InterPro" id="IPR012451">
    <property type="entry name" value="DUF1656"/>
</dbReference>
<keyword evidence="4 5" id="KW-0472">Membrane</keyword>
<dbReference type="OrthoDB" id="7021192at2"/>
<evidence type="ECO:0000313" key="6">
    <source>
        <dbReference type="EMBL" id="RCK49401.1"/>
    </source>
</evidence>
<evidence type="ECO:0000256" key="5">
    <source>
        <dbReference type="SAM" id="Phobius"/>
    </source>
</evidence>
<dbReference type="AlphaFoldDB" id="A0A367X9E0"/>
<name>A0A367X9E0_9PROT</name>
<reference evidence="6 7" key="1">
    <citation type="submission" date="2014-07" db="EMBL/GenBank/DDBJ databases">
        <title>Draft genome sequence of Thalassospira profundimaris PR54-5.</title>
        <authorList>
            <person name="Lai Q."/>
            <person name="Shao Z."/>
        </authorList>
    </citation>
    <scope>NUCLEOTIDE SEQUENCE [LARGE SCALE GENOMIC DNA]</scope>
    <source>
        <strain evidence="6 7">PR54-5</strain>
    </source>
</reference>
<organism evidence="6 7">
    <name type="scientific">Thalassospira profundimaris</name>
    <dbReference type="NCBI Taxonomy" id="502049"/>
    <lineage>
        <taxon>Bacteria</taxon>
        <taxon>Pseudomonadati</taxon>
        <taxon>Pseudomonadota</taxon>
        <taxon>Alphaproteobacteria</taxon>
        <taxon>Rhodospirillales</taxon>
        <taxon>Thalassospiraceae</taxon>
        <taxon>Thalassospira</taxon>
    </lineage>
</organism>
<gene>
    <name evidence="6" type="ORF">TH30_03570</name>
</gene>
<dbReference type="EMBL" id="JPWI01000001">
    <property type="protein sequence ID" value="RCK49401.1"/>
    <property type="molecule type" value="Genomic_DNA"/>
</dbReference>
<evidence type="ECO:0000256" key="4">
    <source>
        <dbReference type="ARBA" id="ARBA00023136"/>
    </source>
</evidence>
<keyword evidence="1" id="KW-1003">Cell membrane</keyword>
<proteinExistence type="predicted"/>
<dbReference type="Proteomes" id="UP000252255">
    <property type="component" value="Unassembled WGS sequence"/>
</dbReference>
<feature type="transmembrane region" description="Helical" evidence="5">
    <location>
        <begin position="6"/>
        <end position="27"/>
    </location>
</feature>
<keyword evidence="2 5" id="KW-0812">Transmembrane</keyword>
<keyword evidence="3 5" id="KW-1133">Transmembrane helix</keyword>
<evidence type="ECO:0000256" key="1">
    <source>
        <dbReference type="ARBA" id="ARBA00022475"/>
    </source>
</evidence>
<sequence>MITPTLNIYGLFVPALLGLALAAWACLSVARIGLTRIGFYKITVHPALTDLALYVLILTGFSALFIQ</sequence>
<evidence type="ECO:0008006" key="8">
    <source>
        <dbReference type="Google" id="ProtNLM"/>
    </source>
</evidence>
<dbReference type="Pfam" id="PF07869">
    <property type="entry name" value="DUF1656"/>
    <property type="match status" value="1"/>
</dbReference>
<protein>
    <recommendedName>
        <fullName evidence="8">DUF1656 domain-containing protein</fullName>
    </recommendedName>
</protein>
<accession>A0A367X9E0</accession>
<dbReference type="RefSeq" id="WP_114096658.1">
    <property type="nucleotide sequence ID" value="NZ_JPWI01000001.1"/>
</dbReference>
<comment type="caution">
    <text evidence="6">The sequence shown here is derived from an EMBL/GenBank/DDBJ whole genome shotgun (WGS) entry which is preliminary data.</text>
</comment>
<evidence type="ECO:0000256" key="2">
    <source>
        <dbReference type="ARBA" id="ARBA00022692"/>
    </source>
</evidence>
<evidence type="ECO:0000313" key="7">
    <source>
        <dbReference type="Proteomes" id="UP000252255"/>
    </source>
</evidence>